<dbReference type="SMART" id="SM00790">
    <property type="entry name" value="AFOR_N"/>
    <property type="match status" value="1"/>
</dbReference>
<dbReference type="Proteomes" id="UP000009079">
    <property type="component" value="Chromosome"/>
</dbReference>
<evidence type="ECO:0000256" key="7">
    <source>
        <dbReference type="ARBA" id="ARBA00023014"/>
    </source>
</evidence>
<dbReference type="SUPFAM" id="SSF48310">
    <property type="entry name" value="Aldehyde ferredoxin oxidoreductase, C-terminal domains"/>
    <property type="match status" value="1"/>
</dbReference>
<dbReference type="HOGENOM" id="CLU_020364_1_0_2"/>
<dbReference type="GO" id="GO:0046872">
    <property type="term" value="F:metal ion binding"/>
    <property type="evidence" value="ECO:0007669"/>
    <property type="project" value="UniProtKB-KW"/>
</dbReference>
<dbReference type="InterPro" id="IPR051919">
    <property type="entry name" value="W-dependent_AOR"/>
</dbReference>
<dbReference type="EC" id="1.2.7.5" evidence="11"/>
<evidence type="ECO:0000313" key="11">
    <source>
        <dbReference type="EMBL" id="ACS90679.1"/>
    </source>
</evidence>
<dbReference type="KEGG" id="tsi:TSIB_1628"/>
<keyword evidence="8" id="KW-0826">Tungsten</keyword>
<dbReference type="InterPro" id="IPR036021">
    <property type="entry name" value="Tungsten_al_ferr_oxy-like_C"/>
</dbReference>
<evidence type="ECO:0000259" key="10">
    <source>
        <dbReference type="SMART" id="SM00790"/>
    </source>
</evidence>
<dbReference type="SUPFAM" id="SSF56228">
    <property type="entry name" value="Aldehyde ferredoxin oxidoreductase, N-terminal domain"/>
    <property type="match status" value="1"/>
</dbReference>
<dbReference type="Pfam" id="PF01314">
    <property type="entry name" value="AFOR_C"/>
    <property type="match status" value="1"/>
</dbReference>
<proteinExistence type="inferred from homology"/>
<dbReference type="InterPro" id="IPR013983">
    <property type="entry name" value="Ald_Fedxn_OxRdtase_N"/>
</dbReference>
<dbReference type="AlphaFoldDB" id="C6A4Y4"/>
<dbReference type="Gene3D" id="1.10.599.10">
    <property type="entry name" value="Aldehyde Ferredoxin Oxidoreductase Protein, subunit A, domain 3"/>
    <property type="match status" value="1"/>
</dbReference>
<keyword evidence="6" id="KW-0408">Iron</keyword>
<dbReference type="InterPro" id="IPR001203">
    <property type="entry name" value="OxRdtase_Ald_Fedxn_C"/>
</dbReference>
<dbReference type="Gene3D" id="1.10.569.10">
    <property type="entry name" value="Aldehyde Ferredoxin Oxidoreductase Protein, subunit A, domain 2"/>
    <property type="match status" value="1"/>
</dbReference>
<evidence type="ECO:0000256" key="9">
    <source>
        <dbReference type="ARBA" id="ARBA00049934"/>
    </source>
</evidence>
<dbReference type="EMBL" id="CP001463">
    <property type="protein sequence ID" value="ACS90679.1"/>
    <property type="molecule type" value="Genomic_DNA"/>
</dbReference>
<evidence type="ECO:0000313" key="12">
    <source>
        <dbReference type="Proteomes" id="UP000009079"/>
    </source>
</evidence>
<name>C6A4Y4_THESM</name>
<evidence type="ECO:0000256" key="2">
    <source>
        <dbReference type="ARBA" id="ARBA00011032"/>
    </source>
</evidence>
<dbReference type="GO" id="GO:0033726">
    <property type="term" value="F:aldehyde ferredoxin oxidoreductase activity"/>
    <property type="evidence" value="ECO:0007669"/>
    <property type="project" value="UniProtKB-EC"/>
</dbReference>
<organism evidence="11 12">
    <name type="scientific">Thermococcus sibiricus (strain DSM 12597 / MM 739)</name>
    <dbReference type="NCBI Taxonomy" id="604354"/>
    <lineage>
        <taxon>Archaea</taxon>
        <taxon>Methanobacteriati</taxon>
        <taxon>Methanobacteriota</taxon>
        <taxon>Thermococci</taxon>
        <taxon>Thermococcales</taxon>
        <taxon>Thermococcaceae</taxon>
        <taxon>Thermococcus</taxon>
    </lineage>
</organism>
<feature type="domain" description="Aldehyde ferredoxin oxidoreductase N-terminal" evidence="10">
    <location>
        <begin position="9"/>
        <end position="211"/>
    </location>
</feature>
<dbReference type="InterPro" id="IPR013984">
    <property type="entry name" value="Ald_Fedxn_OxRdtase_dom2"/>
</dbReference>
<reference evidence="11 12" key="1">
    <citation type="journal article" date="2009" name="Appl. Environ. Microbiol.">
        <title>Metabolic versatility and indigenous origin of the archaeon Thermococcus sibiricus, isolated from a siberian oil reservoir, as revealed by genome analysis.</title>
        <authorList>
            <person name="Mardanov A.V."/>
            <person name="Ravin N.V."/>
            <person name="Svetlitchnyi V.A."/>
            <person name="Beletsky A.V."/>
            <person name="Miroshnichenko M.L."/>
            <person name="Bonch-Osmolovskaya E.A."/>
            <person name="Skryabin K.G."/>
        </authorList>
    </citation>
    <scope>NUCLEOTIDE SEQUENCE [LARGE SCALE GENOMIC DNA]</scope>
    <source>
        <strain evidence="12">DSM 12597 / MM 739</strain>
    </source>
</reference>
<evidence type="ECO:0000256" key="4">
    <source>
        <dbReference type="ARBA" id="ARBA00022723"/>
    </source>
</evidence>
<protein>
    <submittedName>
        <fullName evidence="11">Aldehyde ferredoxin oxidoreductase (AOR)</fullName>
        <ecNumber evidence="11">1.2.7.5</ecNumber>
    </submittedName>
</protein>
<evidence type="ECO:0000256" key="1">
    <source>
        <dbReference type="ARBA" id="ARBA00001966"/>
    </source>
</evidence>
<sequence>MKKMEWFGYTGKILNVDLSENKLEILEANPEVYDKYMGGAGYAVHVIHKELKKIKSPEDESNIMVFAVGPLTIDGIPNGGRVTVGSISPETGVWGETHIGTRFAIEMKKAGFDAIIVKGKAEKPVYLYLNDGEAEIRDASKYWGKDIHETINSLRSDLNDPTVKALAIGPAGEKKVKISIIANEEGFGGRCGLGAVMGSKNLKAIVAKGTQKIPVAHPEELKEFLKDLVKKLTKGGTGLRNYGSAGGVKAYHALGNLPIRNFLWGKWDDEKVAKISGDTMTEKYLKSPFACTLCPIACKRLVEVKNGKYFKEFTGLGPEYETVGLLGSNLLLDDLEAIIKANNICDRLGLDTISAGNVIGFLFDAAEKGIVDKNIEGLNLEWGDAETVHKLLEKIAYREGIGDILAEGVRKAAQKLGAPELAVEIKGLEMPAHDGRAYWSHGLSYATMNRGADHLGWPHMPFKGVSVPELGITAFENRYIDGDELIETVIKMQNLMIIYDSLILCKYAFSAGLTVTDIIKLLYFVTGKEYTPEKLMEIGNRIWKTQRKINNELGLTSKDDKLPPRMALPHANRDDTKVPPVEKWLPRYYELRGINPDGTVDKID</sequence>
<dbReference type="GO" id="GO:0009055">
    <property type="term" value="F:electron transfer activity"/>
    <property type="evidence" value="ECO:0007669"/>
    <property type="project" value="InterPro"/>
</dbReference>
<keyword evidence="12" id="KW-1185">Reference proteome</keyword>
<dbReference type="STRING" id="604354.TSIB_1628"/>
<dbReference type="PANTHER" id="PTHR30038:SF0">
    <property type="entry name" value="TUNGSTEN-CONTAINING ALDEHYDE FERREDOXIN OXIDOREDUCTASE"/>
    <property type="match status" value="1"/>
</dbReference>
<keyword evidence="7" id="KW-0411">Iron-sulfur</keyword>
<dbReference type="GO" id="GO:0051539">
    <property type="term" value="F:4 iron, 4 sulfur cluster binding"/>
    <property type="evidence" value="ECO:0007669"/>
    <property type="project" value="UniProtKB-KW"/>
</dbReference>
<comment type="similarity">
    <text evidence="2">Belongs to the AOR/FOR family.</text>
</comment>
<dbReference type="eggNOG" id="arCOG00706">
    <property type="taxonomic scope" value="Archaea"/>
</dbReference>
<evidence type="ECO:0000256" key="6">
    <source>
        <dbReference type="ARBA" id="ARBA00023004"/>
    </source>
</evidence>
<evidence type="ECO:0000256" key="8">
    <source>
        <dbReference type="ARBA" id="ARBA00023245"/>
    </source>
</evidence>
<keyword evidence="3" id="KW-0004">4Fe-4S</keyword>
<evidence type="ECO:0000256" key="3">
    <source>
        <dbReference type="ARBA" id="ARBA00022485"/>
    </source>
</evidence>
<keyword evidence="4" id="KW-0479">Metal-binding</keyword>
<dbReference type="Pfam" id="PF02730">
    <property type="entry name" value="AFOR_N"/>
    <property type="match status" value="1"/>
</dbReference>
<keyword evidence="5 11" id="KW-0560">Oxidoreductase</keyword>
<accession>C6A4Y4</accession>
<evidence type="ECO:0000256" key="5">
    <source>
        <dbReference type="ARBA" id="ARBA00023002"/>
    </source>
</evidence>
<comment type="cofactor">
    <cofactor evidence="9">
        <name>tungstopterin</name>
        <dbReference type="ChEBI" id="CHEBI:30402"/>
    </cofactor>
</comment>
<dbReference type="InterPro" id="IPR013985">
    <property type="entry name" value="Ald_Fedxn_OxRdtase_dom3"/>
</dbReference>
<dbReference type="PANTHER" id="PTHR30038">
    <property type="entry name" value="ALDEHYDE FERREDOXIN OXIDOREDUCTASE"/>
    <property type="match status" value="1"/>
</dbReference>
<dbReference type="Gene3D" id="3.60.9.10">
    <property type="entry name" value="Aldehyde ferredoxin oxidoreductase, N-terminal domain"/>
    <property type="match status" value="1"/>
</dbReference>
<comment type="cofactor">
    <cofactor evidence="1">
        <name>[4Fe-4S] cluster</name>
        <dbReference type="ChEBI" id="CHEBI:49883"/>
    </cofactor>
</comment>
<gene>
    <name evidence="11" type="ordered locus">TSIB_1628</name>
</gene>
<dbReference type="InterPro" id="IPR036503">
    <property type="entry name" value="Ald_Fedxn_OxRdtase_N_sf"/>
</dbReference>